<keyword evidence="3" id="KW-1185">Reference proteome</keyword>
<name>A0ABP5TRV3_9ACTN</name>
<dbReference type="RefSeq" id="WP_344615372.1">
    <property type="nucleotide sequence ID" value="NZ_BAAARV010000046.1"/>
</dbReference>
<proteinExistence type="predicted"/>
<feature type="region of interest" description="Disordered" evidence="1">
    <location>
        <begin position="30"/>
        <end position="55"/>
    </location>
</feature>
<evidence type="ECO:0000256" key="1">
    <source>
        <dbReference type="SAM" id="MobiDB-lite"/>
    </source>
</evidence>
<evidence type="ECO:0000313" key="3">
    <source>
        <dbReference type="Proteomes" id="UP001501444"/>
    </source>
</evidence>
<evidence type="ECO:0000313" key="2">
    <source>
        <dbReference type="EMBL" id="GAA2360022.1"/>
    </source>
</evidence>
<protein>
    <submittedName>
        <fullName evidence="2">Uncharacterized protein</fullName>
    </submittedName>
</protein>
<sequence length="271" mass="28618">MTRQRIVILSLAVIVGLSLGWAVARLKPSPQATGPAAHAQDSTPPPDAGRATDDWTPVGASLKVRTRGQEPGTWWVLALAGPLPATAEAAGSTCSDAYYWTLEHGGAQTADFAMVLEVKALADTDVRIDRIAGRLTGHPAETGTMYADCGTADTETPPGLTGDEIWLSNDPQNADAVLGPDEGLTAPLPAGEVHRRTLHVMQAGGPEDSLFVLDIGLVVDGRAYQITLDDHGKPFRLRKVAGGIGFIPAAYHWRPAPTPGFSLEPSYTRSN</sequence>
<dbReference type="Proteomes" id="UP001501444">
    <property type="component" value="Unassembled WGS sequence"/>
</dbReference>
<comment type="caution">
    <text evidence="2">The sequence shown here is derived from an EMBL/GenBank/DDBJ whole genome shotgun (WGS) entry which is preliminary data.</text>
</comment>
<reference evidence="3" key="1">
    <citation type="journal article" date="2019" name="Int. J. Syst. Evol. Microbiol.">
        <title>The Global Catalogue of Microorganisms (GCM) 10K type strain sequencing project: providing services to taxonomists for standard genome sequencing and annotation.</title>
        <authorList>
            <consortium name="The Broad Institute Genomics Platform"/>
            <consortium name="The Broad Institute Genome Sequencing Center for Infectious Disease"/>
            <person name="Wu L."/>
            <person name="Ma J."/>
        </authorList>
    </citation>
    <scope>NUCLEOTIDE SEQUENCE [LARGE SCALE GENOMIC DNA]</scope>
    <source>
        <strain evidence="3">JCM 3272</strain>
    </source>
</reference>
<dbReference type="EMBL" id="BAAARV010000046">
    <property type="protein sequence ID" value="GAA2360022.1"/>
    <property type="molecule type" value="Genomic_DNA"/>
</dbReference>
<accession>A0ABP5TRV3</accession>
<gene>
    <name evidence="2" type="ORF">GCM10010170_054700</name>
</gene>
<organism evidence="2 3">
    <name type="scientific">Dactylosporangium salmoneum</name>
    <dbReference type="NCBI Taxonomy" id="53361"/>
    <lineage>
        <taxon>Bacteria</taxon>
        <taxon>Bacillati</taxon>
        <taxon>Actinomycetota</taxon>
        <taxon>Actinomycetes</taxon>
        <taxon>Micromonosporales</taxon>
        <taxon>Micromonosporaceae</taxon>
        <taxon>Dactylosporangium</taxon>
    </lineage>
</organism>